<reference evidence="2 3" key="1">
    <citation type="submission" date="2016-10" db="EMBL/GenBank/DDBJ databases">
        <authorList>
            <person name="de Groot N.N."/>
        </authorList>
    </citation>
    <scope>NUCLEOTIDE SEQUENCE [LARGE SCALE GENOMIC DNA]</scope>
    <source>
        <strain evidence="2 3">CPCC 201354</strain>
    </source>
</reference>
<sequence>MYGVEMRELECFLVSSAELRHAADALVWSGTGENARVRAFAEVAGGARGPGRSRHSQSLLGSGSLSFVNAPANSSAGSP</sequence>
<evidence type="ECO:0000313" key="3">
    <source>
        <dbReference type="Proteomes" id="UP000198923"/>
    </source>
</evidence>
<dbReference type="EMBL" id="FNCN01000063">
    <property type="protein sequence ID" value="SDI52273.1"/>
    <property type="molecule type" value="Genomic_DNA"/>
</dbReference>
<dbReference type="Proteomes" id="UP000198923">
    <property type="component" value="Unassembled WGS sequence"/>
</dbReference>
<evidence type="ECO:0000313" key="2">
    <source>
        <dbReference type="EMBL" id="SDI52273.1"/>
    </source>
</evidence>
<name>A0A1G8L9I2_9ACTN</name>
<gene>
    <name evidence="2" type="ORF">SAMN05421505_1637</name>
</gene>
<feature type="region of interest" description="Disordered" evidence="1">
    <location>
        <begin position="44"/>
        <end position="79"/>
    </location>
</feature>
<protein>
    <submittedName>
        <fullName evidence="2">Uncharacterized protein</fullName>
    </submittedName>
</protein>
<accession>A0A1G8L9I2</accession>
<dbReference type="AlphaFoldDB" id="A0A1G8L9I2"/>
<keyword evidence="3" id="KW-1185">Reference proteome</keyword>
<feature type="compositionally biased region" description="Low complexity" evidence="1">
    <location>
        <begin position="56"/>
        <end position="66"/>
    </location>
</feature>
<proteinExistence type="predicted"/>
<organism evidence="2 3">
    <name type="scientific">Sinosporangium album</name>
    <dbReference type="NCBI Taxonomy" id="504805"/>
    <lineage>
        <taxon>Bacteria</taxon>
        <taxon>Bacillati</taxon>
        <taxon>Actinomycetota</taxon>
        <taxon>Actinomycetes</taxon>
        <taxon>Streptosporangiales</taxon>
        <taxon>Streptosporangiaceae</taxon>
        <taxon>Sinosporangium</taxon>
    </lineage>
</organism>
<evidence type="ECO:0000256" key="1">
    <source>
        <dbReference type="SAM" id="MobiDB-lite"/>
    </source>
</evidence>